<gene>
    <name evidence="1" type="ORF">H9647_20615</name>
</gene>
<comment type="caution">
    <text evidence="1">The sequence shown here is derived from an EMBL/GenBank/DDBJ whole genome shotgun (WGS) entry which is preliminary data.</text>
</comment>
<dbReference type="RefSeq" id="WP_191803598.1">
    <property type="nucleotide sequence ID" value="NZ_JACSQL010000012.1"/>
</dbReference>
<evidence type="ECO:0000313" key="1">
    <source>
        <dbReference type="EMBL" id="MBD7970473.1"/>
    </source>
</evidence>
<evidence type="ECO:0000313" key="2">
    <source>
        <dbReference type="Proteomes" id="UP000608071"/>
    </source>
</evidence>
<dbReference type="EMBL" id="JACSQL010000012">
    <property type="protein sequence ID" value="MBD7970473.1"/>
    <property type="molecule type" value="Genomic_DNA"/>
</dbReference>
<proteinExistence type="predicted"/>
<keyword evidence="2" id="KW-1185">Reference proteome</keyword>
<protein>
    <recommendedName>
        <fullName evidence="3">DUF3847 domain-containing protein</fullName>
    </recommendedName>
</protein>
<evidence type="ECO:0008006" key="3">
    <source>
        <dbReference type="Google" id="ProtNLM"/>
    </source>
</evidence>
<accession>A0ABR8T3Y5</accession>
<organism evidence="1 2">
    <name type="scientific">Paenibacillus gallinarum</name>
    <dbReference type="NCBI Taxonomy" id="2762232"/>
    <lineage>
        <taxon>Bacteria</taxon>
        <taxon>Bacillati</taxon>
        <taxon>Bacillota</taxon>
        <taxon>Bacilli</taxon>
        <taxon>Bacillales</taxon>
        <taxon>Paenibacillaceae</taxon>
        <taxon>Paenibacillus</taxon>
    </lineage>
</organism>
<sequence>MSHDEIKKTPITDIDLKIQQLKERQHRLMKLSSEKERKQRANRLIQTGALAEKYFGIEHLTIKQREELFKIFSDFISKNTPTKYRNKE</sequence>
<name>A0ABR8T3Y5_9BACL</name>
<dbReference type="Proteomes" id="UP000608071">
    <property type="component" value="Unassembled WGS sequence"/>
</dbReference>
<reference evidence="1 2" key="1">
    <citation type="submission" date="2020-08" db="EMBL/GenBank/DDBJ databases">
        <title>A Genomic Blueprint of the Chicken Gut Microbiome.</title>
        <authorList>
            <person name="Gilroy R."/>
            <person name="Ravi A."/>
            <person name="Getino M."/>
            <person name="Pursley I."/>
            <person name="Horton D.L."/>
            <person name="Alikhan N.-F."/>
            <person name="Baker D."/>
            <person name="Gharbi K."/>
            <person name="Hall N."/>
            <person name="Watson M."/>
            <person name="Adriaenssens E.M."/>
            <person name="Foster-Nyarko E."/>
            <person name="Jarju S."/>
            <person name="Secka A."/>
            <person name="Antonio M."/>
            <person name="Oren A."/>
            <person name="Chaudhuri R."/>
            <person name="La Ragione R.M."/>
            <person name="Hildebrand F."/>
            <person name="Pallen M.J."/>
        </authorList>
    </citation>
    <scope>NUCLEOTIDE SEQUENCE [LARGE SCALE GENOMIC DNA]</scope>
    <source>
        <strain evidence="1 2">Sa2BVA9</strain>
    </source>
</reference>